<feature type="transmembrane region" description="Helical" evidence="1">
    <location>
        <begin position="45"/>
        <end position="64"/>
    </location>
</feature>
<keyword evidence="1" id="KW-0472">Membrane</keyword>
<dbReference type="PATRIC" id="fig|1408103.3.peg.1033"/>
<comment type="caution">
    <text evidence="2">The sequence shown here is derived from an EMBL/GenBank/DDBJ whole genome shotgun (WGS) entry which is preliminary data.</text>
</comment>
<feature type="transmembrane region" description="Helical" evidence="1">
    <location>
        <begin position="76"/>
        <end position="99"/>
    </location>
</feature>
<dbReference type="AlphaFoldDB" id="A0A0M2SWX9"/>
<evidence type="ECO:0000313" key="2">
    <source>
        <dbReference type="EMBL" id="KKK39069.1"/>
    </source>
</evidence>
<keyword evidence="1" id="KW-0812">Transmembrane</keyword>
<dbReference type="PANTHER" id="PTHR40078">
    <property type="entry name" value="INTEGRAL MEMBRANE PROTEIN-RELATED"/>
    <property type="match status" value="1"/>
</dbReference>
<name>A0A0M2SWX9_9BACI</name>
<dbReference type="Proteomes" id="UP000034166">
    <property type="component" value="Unassembled WGS sequence"/>
</dbReference>
<dbReference type="Pfam" id="PF19700">
    <property type="entry name" value="DUF6198"/>
    <property type="match status" value="1"/>
</dbReference>
<dbReference type="InterPro" id="IPR038750">
    <property type="entry name" value="YczE/YyaS-like"/>
</dbReference>
<accession>A0A0M2SWX9</accession>
<keyword evidence="1" id="KW-1133">Transmembrane helix</keyword>
<proteinExistence type="predicted"/>
<sequence>MKNLPVNVLLFIFSISLNALGNSFMIIADLGSAPWTAAGQNLETVLPFSVGVCIILLNLFSFILSRLMKVQFTLGLVIKSLALAFAFGLSIDLFMYLHHKIYVPENIWVRGLYLLIGINLVALALCIYFQASDVYLPPDYLLKAFGERMNNYSIGNIVFMSIPISISLVIMLFHRHVTGLGIGTVLCMFGMGLLLDFYNRRIVIQQAPKPKTYSA</sequence>
<dbReference type="RefSeq" id="WP_046522560.1">
    <property type="nucleotide sequence ID" value="NZ_LAYY01000004.1"/>
</dbReference>
<dbReference type="OrthoDB" id="2964383at2"/>
<feature type="transmembrane region" description="Helical" evidence="1">
    <location>
        <begin position="179"/>
        <end position="198"/>
    </location>
</feature>
<keyword evidence="3" id="KW-1185">Reference proteome</keyword>
<gene>
    <name evidence="2" type="ORF">WQ57_04600</name>
</gene>
<evidence type="ECO:0000313" key="3">
    <source>
        <dbReference type="Proteomes" id="UP000034166"/>
    </source>
</evidence>
<dbReference type="PANTHER" id="PTHR40078:SF1">
    <property type="entry name" value="INTEGRAL MEMBRANE PROTEIN"/>
    <property type="match status" value="1"/>
</dbReference>
<reference evidence="2 3" key="1">
    <citation type="submission" date="2015-04" db="EMBL/GenBank/DDBJ databases">
        <title>Taxonomic description and genome sequence of Bacillus campisalis sp. nov., a novel member of the genus Bacillus isolated from solar saltern.</title>
        <authorList>
            <person name="Mathan Kumar R."/>
            <person name="Kaur G."/>
            <person name="Kumar A."/>
            <person name="Singh N.K."/>
            <person name="Kaur N."/>
            <person name="Kumar N."/>
            <person name="Mayilraj S."/>
        </authorList>
    </citation>
    <scope>NUCLEOTIDE SEQUENCE [LARGE SCALE GENOMIC DNA]</scope>
    <source>
        <strain evidence="2 3">SA2-6</strain>
    </source>
</reference>
<feature type="transmembrane region" description="Helical" evidence="1">
    <location>
        <begin position="152"/>
        <end position="173"/>
    </location>
</feature>
<dbReference type="EMBL" id="LAYY01000004">
    <property type="protein sequence ID" value="KKK39069.1"/>
    <property type="molecule type" value="Genomic_DNA"/>
</dbReference>
<protein>
    <submittedName>
        <fullName evidence="2">Uncharacterized protein</fullName>
    </submittedName>
</protein>
<evidence type="ECO:0000256" key="1">
    <source>
        <dbReference type="SAM" id="Phobius"/>
    </source>
</evidence>
<feature type="transmembrane region" description="Helical" evidence="1">
    <location>
        <begin position="111"/>
        <end position="131"/>
    </location>
</feature>
<organism evidence="2 3">
    <name type="scientific">Mesobacillus campisalis</name>
    <dbReference type="NCBI Taxonomy" id="1408103"/>
    <lineage>
        <taxon>Bacteria</taxon>
        <taxon>Bacillati</taxon>
        <taxon>Bacillota</taxon>
        <taxon>Bacilli</taxon>
        <taxon>Bacillales</taxon>
        <taxon>Bacillaceae</taxon>
        <taxon>Mesobacillus</taxon>
    </lineage>
</organism>